<keyword evidence="2" id="KW-0698">rRNA processing</keyword>
<feature type="region of interest" description="Disordered" evidence="9">
    <location>
        <begin position="747"/>
        <end position="851"/>
    </location>
</feature>
<evidence type="ECO:0000256" key="9">
    <source>
        <dbReference type="SAM" id="MobiDB-lite"/>
    </source>
</evidence>
<evidence type="ECO:0000256" key="8">
    <source>
        <dbReference type="ARBA" id="ARBA00043957"/>
    </source>
</evidence>
<dbReference type="GO" id="GO:0071039">
    <property type="term" value="P:nuclear polyadenylation-dependent CUT catabolic process"/>
    <property type="evidence" value="ECO:0007669"/>
    <property type="project" value="TreeGrafter"/>
</dbReference>
<feature type="compositionally biased region" description="Polar residues" evidence="9">
    <location>
        <begin position="833"/>
        <end position="842"/>
    </location>
</feature>
<dbReference type="InterPro" id="IPR049559">
    <property type="entry name" value="Rrp6p-like_exo"/>
</dbReference>
<dbReference type="SUPFAM" id="SSF53098">
    <property type="entry name" value="Ribonuclease H-like"/>
    <property type="match status" value="1"/>
</dbReference>
<dbReference type="InterPro" id="IPR010997">
    <property type="entry name" value="HRDC-like_sf"/>
</dbReference>
<dbReference type="SMART" id="SM00474">
    <property type="entry name" value="35EXOc"/>
    <property type="match status" value="1"/>
</dbReference>
<sequence length="1599" mass="179260">MAQPSKQPLTETFDDYNTQLQGAALKATRYAATLPFDIPFHRSIDRDFAREVDACSSQVLSLTNKLLALASTASPSQSARVKGKARLQVEDDVVDNFHSLVVDTMDQLLERADISLDEFLGRSKPPAIAVNPIPVVQKTKKANVPQGRLDPALQHASHLPKPQLEFKRKHDNSNYTRWNPTLRHKYNAQVPLGYSYQEDGEDSSSTSLHPYRYEIRHISYPSRMFSSAPPVSSRSFEATPFTWVATSEAFSLMLGKLRSASEIAVDLEYHSYRTFGGFVCLMQISTRKEDWVVDTLALREEMEELNEVFTNPQIVKVLHGAESDVVWLQQDFNLYIVNLFDTYHASKVLDFPRHGLATLLEMYCDFTADKRYQLADWRIRPLPQEMLQYARSDTHFLLYIYDNLRNALLDRAQSRSQTPAQGSSSIILHPAETTQCFVREVLSRSEETALRVYEKEIYDAEAGMGPGGWDTLARKWNKTALMAGPERLEDTAINLQREVYRCVHAWRDRIAREEDESTRYVLPNHYLFSLAERPPADMAALLSVFRPVPPVMRRRAKELLDAIRETVKRQLGTSSSSAIAATTDELEHVNPESAKLMDVDEKVSTDDVASLTLWSSVSRSSASAQSSSLFGPSLLTKADIAGSLSYVASQSLLFGPYVSGTRQSSDVFVNKSDFCEAMARIHSTLIITPSIPKIALGISSRPDITDDTGQLGDNILQLPVELPFVPASQRAGVKAEVVDDSIVIVGQARQKKRKRAEDRQKKPATAESAQEKADTGGEGSAAEPFDYSGVSNILDDEGSDHEPEQRGRKKKQKQGRAPYQYGGFSAPPKAHSQLKSGNQSPAHSHDLDRKPWRSTLPSDIFHTCRDIVSPICSLHARELRLLSRESYSTPSAYPHASISLAMTSANYIPLAQFPPSLVRKAKAAGYATSYFARRRALLATVIVTSLVTLLVFFEYALRDVDLEDSDLDLLPTNITVDVPSVLASYVPFEPATYTTAVSSRPSLIRVHDLPRHCLDPYFTSGELCYDSRTVPPMDVLWTWVNGSDVLLQKARAQAVSRYSKDDPYCPANGGQERMWRDHDELRHSMRSVLANFRSHANRFRLLTSDFPIPTTTPNLTLPASWRLGQIPQWLHREKQWSDRDIRLSITHHADIFNPYIGTTFNSYAIESQFSHLEDITENFIYMNDDFFMASPLSPTSFYTSAYGLVLRMQPDLMVSSDKPTSKTKGEWRSMGETNYLLSKRFGIRSRPYVAHEAKAVSRALLQEISLIWTKKIAETASHPFRETVGGEGDFNMLFALSHFIVERAREALLWSWTVGRIGALDDTWGVGESEVAWTALGGIWGEQTLAVHSSARATVDKERVRRFLADSGHTGASKTSYHFSSLDGYPYAGLDSKYKKDWPSFSLGVQPTSLPSCSITYHECFAVPGLDEGTARASAVFKNIAYDKPRCGDCVIMALVGASGSLGLSAFLPARERVLPSLAGKIPDGETDIAYLPLVDDWRDGDFSLREVMHTARQNNVRDWTLQLLQRYRYIIGDTPSMFERITSPNNAKSVLKKINNNPDVALLCINDDVAVGDNEVATILKEWQDRRWNHSANWEAYV</sequence>
<evidence type="ECO:0000259" key="10">
    <source>
        <dbReference type="PROSITE" id="PS50967"/>
    </source>
</evidence>
<dbReference type="FunFam" id="1.10.150.80:FF:000001">
    <property type="entry name" value="Putative exosome component 10"/>
    <property type="match status" value="1"/>
</dbReference>
<evidence type="ECO:0000256" key="6">
    <source>
        <dbReference type="ARBA" id="ARBA00022839"/>
    </source>
</evidence>
<name>A0A1C7M379_GRIFR</name>
<dbReference type="Pfam" id="PF11380">
    <property type="entry name" value="Stealth_CR2"/>
    <property type="match status" value="1"/>
</dbReference>
<evidence type="ECO:0000256" key="4">
    <source>
        <dbReference type="ARBA" id="ARBA00022801"/>
    </source>
</evidence>
<keyword evidence="3" id="KW-0540">Nuclease</keyword>
<dbReference type="GO" id="GO:0071051">
    <property type="term" value="P:poly(A)-dependent snoRNA 3'-end processing"/>
    <property type="evidence" value="ECO:0007669"/>
    <property type="project" value="TreeGrafter"/>
</dbReference>
<dbReference type="GO" id="GO:0000175">
    <property type="term" value="F:3'-5'-RNA exonuclease activity"/>
    <property type="evidence" value="ECO:0007669"/>
    <property type="project" value="InterPro"/>
</dbReference>
<dbReference type="GO" id="GO:0071035">
    <property type="term" value="P:nuclear polyadenylation-dependent rRNA catabolic process"/>
    <property type="evidence" value="ECO:0007669"/>
    <property type="project" value="TreeGrafter"/>
</dbReference>
<evidence type="ECO:0000256" key="2">
    <source>
        <dbReference type="ARBA" id="ARBA00022552"/>
    </source>
</evidence>
<dbReference type="GO" id="GO:0071038">
    <property type="term" value="P:TRAMP-dependent tRNA surveillance pathway"/>
    <property type="evidence" value="ECO:0007669"/>
    <property type="project" value="TreeGrafter"/>
</dbReference>
<dbReference type="PROSITE" id="PS50967">
    <property type="entry name" value="HRDC"/>
    <property type="match status" value="1"/>
</dbReference>
<dbReference type="Gene3D" id="1.10.150.80">
    <property type="entry name" value="HRDC domain"/>
    <property type="match status" value="1"/>
</dbReference>
<dbReference type="PANTHER" id="PTHR12124:SF47">
    <property type="entry name" value="EXOSOME COMPONENT 10"/>
    <property type="match status" value="1"/>
</dbReference>
<keyword evidence="12" id="KW-1185">Reference proteome</keyword>
<dbReference type="InterPro" id="IPR036397">
    <property type="entry name" value="RNaseH_sf"/>
</dbReference>
<evidence type="ECO:0000256" key="1">
    <source>
        <dbReference type="ARBA" id="ARBA00004123"/>
    </source>
</evidence>
<dbReference type="GO" id="GO:0071036">
    <property type="term" value="P:nuclear polyadenylation-dependent snoRNA catabolic process"/>
    <property type="evidence" value="ECO:0007669"/>
    <property type="project" value="TreeGrafter"/>
</dbReference>
<organism evidence="11 12">
    <name type="scientific">Grifola frondosa</name>
    <name type="common">Maitake</name>
    <name type="synonym">Polyporus frondosus</name>
    <dbReference type="NCBI Taxonomy" id="5627"/>
    <lineage>
        <taxon>Eukaryota</taxon>
        <taxon>Fungi</taxon>
        <taxon>Dikarya</taxon>
        <taxon>Basidiomycota</taxon>
        <taxon>Agaricomycotina</taxon>
        <taxon>Agaricomycetes</taxon>
        <taxon>Polyporales</taxon>
        <taxon>Grifolaceae</taxon>
        <taxon>Grifola</taxon>
    </lineage>
</organism>
<evidence type="ECO:0000256" key="3">
    <source>
        <dbReference type="ARBA" id="ARBA00022722"/>
    </source>
</evidence>
<dbReference type="GO" id="GO:0005730">
    <property type="term" value="C:nucleolus"/>
    <property type="evidence" value="ECO:0007669"/>
    <property type="project" value="TreeGrafter"/>
</dbReference>
<evidence type="ECO:0000313" key="12">
    <source>
        <dbReference type="Proteomes" id="UP000092993"/>
    </source>
</evidence>
<dbReference type="Proteomes" id="UP000092993">
    <property type="component" value="Unassembled WGS sequence"/>
</dbReference>
<dbReference type="Pfam" id="PF17101">
    <property type="entry name" value="Stealth_CR1"/>
    <property type="match status" value="1"/>
</dbReference>
<dbReference type="InterPro" id="IPR021520">
    <property type="entry name" value="Stealth_CR2"/>
</dbReference>
<evidence type="ECO:0000256" key="7">
    <source>
        <dbReference type="ARBA" id="ARBA00023242"/>
    </source>
</evidence>
<accession>A0A1C7M379</accession>
<evidence type="ECO:0000313" key="11">
    <source>
        <dbReference type="EMBL" id="OBZ71400.1"/>
    </source>
</evidence>
<dbReference type="EMBL" id="LUGG01000011">
    <property type="protein sequence ID" value="OBZ71400.1"/>
    <property type="molecule type" value="Genomic_DNA"/>
</dbReference>
<gene>
    <name evidence="11" type="primary">rrp6</name>
    <name evidence="11" type="ORF">A0H81_08620</name>
</gene>
<dbReference type="GO" id="GO:0000467">
    <property type="term" value="P:exonucleolytic trimming to generate mature 3'-end of 5.8S rRNA from tricistronic rRNA transcript (SSU-rRNA, 5.8S rRNA, LSU-rRNA)"/>
    <property type="evidence" value="ECO:0007669"/>
    <property type="project" value="InterPro"/>
</dbReference>
<dbReference type="InterPro" id="IPR031358">
    <property type="entry name" value="Stealth_CR1"/>
</dbReference>
<feature type="domain" description="HRDC" evidence="10">
    <location>
        <begin position="493"/>
        <end position="573"/>
    </location>
</feature>
<comment type="similarity">
    <text evidence="8">Belongs to the exosome component 10/RRP6 family.</text>
</comment>
<reference evidence="11 12" key="1">
    <citation type="submission" date="2016-03" db="EMBL/GenBank/DDBJ databases">
        <title>Whole genome sequencing of Grifola frondosa 9006-11.</title>
        <authorList>
            <person name="Min B."/>
            <person name="Park H."/>
            <person name="Kim J.-G."/>
            <person name="Cho H."/>
            <person name="Oh Y.-L."/>
            <person name="Kong W.-S."/>
            <person name="Choi I.-G."/>
        </authorList>
    </citation>
    <scope>NUCLEOTIDE SEQUENCE [LARGE SCALE GENOMIC DNA]</scope>
    <source>
        <strain evidence="11 12">9006-11</strain>
    </source>
</reference>
<evidence type="ECO:0000256" key="5">
    <source>
        <dbReference type="ARBA" id="ARBA00022835"/>
    </source>
</evidence>
<dbReference type="SMART" id="SM00341">
    <property type="entry name" value="HRDC"/>
    <property type="match status" value="1"/>
</dbReference>
<dbReference type="GO" id="GO:0071044">
    <property type="term" value="P:histone mRNA catabolic process"/>
    <property type="evidence" value="ECO:0007669"/>
    <property type="project" value="TreeGrafter"/>
</dbReference>
<keyword evidence="6 11" id="KW-0269">Exonuclease</keyword>
<dbReference type="GO" id="GO:0000166">
    <property type="term" value="F:nucleotide binding"/>
    <property type="evidence" value="ECO:0007669"/>
    <property type="project" value="InterPro"/>
</dbReference>
<keyword evidence="7" id="KW-0539">Nucleus</keyword>
<dbReference type="Gene3D" id="3.30.420.10">
    <property type="entry name" value="Ribonuclease H-like superfamily/Ribonuclease H"/>
    <property type="match status" value="1"/>
</dbReference>
<dbReference type="STRING" id="5627.A0A1C7M379"/>
<comment type="caution">
    <text evidence="11">The sequence shown here is derived from an EMBL/GenBank/DDBJ whole genome shotgun (WGS) entry which is preliminary data.</text>
</comment>
<dbReference type="CDD" id="cd06147">
    <property type="entry name" value="Rrp6p_like_exo"/>
    <property type="match status" value="1"/>
</dbReference>
<keyword evidence="4" id="KW-0378">Hydrolase</keyword>
<dbReference type="GO" id="GO:0071040">
    <property type="term" value="P:nuclear polyadenylation-dependent antisense transcript catabolic process"/>
    <property type="evidence" value="ECO:0007669"/>
    <property type="project" value="TreeGrafter"/>
</dbReference>
<proteinExistence type="inferred from homology"/>
<dbReference type="InterPro" id="IPR002121">
    <property type="entry name" value="HRDC_dom"/>
</dbReference>
<dbReference type="FunFam" id="3.30.420.10:FF:000059">
    <property type="entry name" value="Exosome complex exonuclease Rrp6"/>
    <property type="match status" value="1"/>
</dbReference>
<dbReference type="GO" id="GO:0016772">
    <property type="term" value="F:transferase activity, transferring phosphorus-containing groups"/>
    <property type="evidence" value="ECO:0007669"/>
    <property type="project" value="InterPro"/>
</dbReference>
<dbReference type="PANTHER" id="PTHR12124">
    <property type="entry name" value="POLYMYOSITIS/SCLERODERMA AUTOANTIGEN-RELATED"/>
    <property type="match status" value="1"/>
</dbReference>
<dbReference type="InterPro" id="IPR044876">
    <property type="entry name" value="HRDC_dom_sf"/>
</dbReference>
<protein>
    <submittedName>
        <fullName evidence="11">Exosome complex exonuclease rrp6</fullName>
    </submittedName>
</protein>
<dbReference type="SUPFAM" id="SSF47819">
    <property type="entry name" value="HRDC-like"/>
    <property type="match status" value="1"/>
</dbReference>
<dbReference type="InterPro" id="IPR012337">
    <property type="entry name" value="RNaseH-like_sf"/>
</dbReference>
<dbReference type="GO" id="GO:0003727">
    <property type="term" value="F:single-stranded RNA binding"/>
    <property type="evidence" value="ECO:0007669"/>
    <property type="project" value="TreeGrafter"/>
</dbReference>
<comment type="subcellular location">
    <subcellularLocation>
        <location evidence="1">Nucleus</location>
    </subcellularLocation>
</comment>
<dbReference type="Pfam" id="PF08066">
    <property type="entry name" value="PMC2NT"/>
    <property type="match status" value="1"/>
</dbReference>
<keyword evidence="5" id="KW-0271">Exosome</keyword>
<dbReference type="Pfam" id="PF17102">
    <property type="entry name" value="Stealth_CR3"/>
    <property type="match status" value="1"/>
</dbReference>
<dbReference type="InterPro" id="IPR012588">
    <property type="entry name" value="Exosome-assoc_fac_Rrp6_N"/>
</dbReference>
<dbReference type="InterPro" id="IPR031357">
    <property type="entry name" value="Stealth_CR3"/>
</dbReference>
<dbReference type="OrthoDB" id="2250022at2759"/>
<dbReference type="Pfam" id="PF01612">
    <property type="entry name" value="DNA_pol_A_exo1"/>
    <property type="match status" value="1"/>
</dbReference>
<dbReference type="GO" id="GO:0000176">
    <property type="term" value="C:nuclear exosome (RNase complex)"/>
    <property type="evidence" value="ECO:0007669"/>
    <property type="project" value="InterPro"/>
</dbReference>
<dbReference type="Pfam" id="PF00570">
    <property type="entry name" value="HRDC"/>
    <property type="match status" value="1"/>
</dbReference>
<dbReference type="GO" id="GO:0071037">
    <property type="term" value="P:nuclear polyadenylation-dependent snRNA catabolic process"/>
    <property type="evidence" value="ECO:0007669"/>
    <property type="project" value="TreeGrafter"/>
</dbReference>
<dbReference type="InterPro" id="IPR045092">
    <property type="entry name" value="Rrp6-like"/>
</dbReference>
<dbReference type="InterPro" id="IPR002562">
    <property type="entry name" value="3'-5'_exonuclease_dom"/>
</dbReference>